<sequence>MIGCLAATGPGGIRPWLLAGVALLLLGAVCLVVRPRRRAVPTPVGMSVGLVVVLVVGGTVAGPAPVARATDGDAGTVSCPSAGSTGTPARAPSTAIGGDTEITYVSGGVTVHGSYRGPVDPARPVPAVVIVGGTGAVDRNGDAPGLATGAYRWLADRLSDLGIASLRYDKLGTGATGLGPYAADPSALLAHGYDELRVQPVRDALTFVAGQPGIDTDRLLLLGHSEGGPLALTVTTDRREAPAVAGLLLIEPAYTRILDILGRQVQDQAAAAVTGGALSAADEKALADWMDLGRAEIRAGDVDPPPVAPPLPTATGYAAELQTSVGGNFWGSDPAQMVVSHAYRTRYGREYDAIDPAHLATEVIVPTLITCGTKDFNTPCGDGSPGSGVAAVAADLDPALATFVRLPDTVHLLRDITTPGVPAPAEQITRPYSGVLVDALTDFLTHF</sequence>
<gene>
    <name evidence="2" type="ORF">JL107_13635</name>
</gene>
<dbReference type="GO" id="GO:0052689">
    <property type="term" value="F:carboxylic ester hydrolase activity"/>
    <property type="evidence" value="ECO:0007669"/>
    <property type="project" value="TreeGrafter"/>
</dbReference>
<comment type="caution">
    <text evidence="2">The sequence shown here is derived from an EMBL/GenBank/DDBJ whole genome shotgun (WGS) entry which is preliminary data.</text>
</comment>
<name>A0A938YGY2_9ACTN</name>
<evidence type="ECO:0000313" key="2">
    <source>
        <dbReference type="EMBL" id="MBM9477486.1"/>
    </source>
</evidence>
<dbReference type="PANTHER" id="PTHR43265">
    <property type="entry name" value="ESTERASE ESTD"/>
    <property type="match status" value="1"/>
</dbReference>
<protein>
    <submittedName>
        <fullName evidence="2">Alpha/beta hydrolase</fullName>
    </submittedName>
</protein>
<dbReference type="InterPro" id="IPR053145">
    <property type="entry name" value="AB_hydrolase_Est10"/>
</dbReference>
<dbReference type="SUPFAM" id="SSF53474">
    <property type="entry name" value="alpha/beta-Hydrolases"/>
    <property type="match status" value="1"/>
</dbReference>
<feature type="transmembrane region" description="Helical" evidence="1">
    <location>
        <begin position="15"/>
        <end position="33"/>
    </location>
</feature>
<keyword evidence="2" id="KW-0378">Hydrolase</keyword>
<dbReference type="EMBL" id="JAERWL010000010">
    <property type="protein sequence ID" value="MBM9477486.1"/>
    <property type="molecule type" value="Genomic_DNA"/>
</dbReference>
<keyword evidence="1" id="KW-0812">Transmembrane</keyword>
<reference evidence="2" key="1">
    <citation type="submission" date="2021-01" db="EMBL/GenBank/DDBJ databases">
        <title>KCTC 19127 draft genome.</title>
        <authorList>
            <person name="An D."/>
        </authorList>
    </citation>
    <scope>NUCLEOTIDE SEQUENCE</scope>
    <source>
        <strain evidence="2">KCTC 19127</strain>
    </source>
</reference>
<dbReference type="PANTHER" id="PTHR43265:SF1">
    <property type="entry name" value="ESTERASE ESTD"/>
    <property type="match status" value="1"/>
</dbReference>
<evidence type="ECO:0000256" key="1">
    <source>
        <dbReference type="SAM" id="Phobius"/>
    </source>
</evidence>
<proteinExistence type="predicted"/>
<dbReference type="RefSeq" id="WP_205257579.1">
    <property type="nucleotide sequence ID" value="NZ_BAAAPV010000003.1"/>
</dbReference>
<dbReference type="AlphaFoldDB" id="A0A938YGY2"/>
<accession>A0A938YGY2</accession>
<dbReference type="Gene3D" id="3.40.50.1820">
    <property type="entry name" value="alpha/beta hydrolase"/>
    <property type="match status" value="1"/>
</dbReference>
<evidence type="ECO:0000313" key="3">
    <source>
        <dbReference type="Proteomes" id="UP000663801"/>
    </source>
</evidence>
<dbReference type="Proteomes" id="UP000663801">
    <property type="component" value="Unassembled WGS sequence"/>
</dbReference>
<keyword evidence="1" id="KW-1133">Transmembrane helix</keyword>
<organism evidence="2 3">
    <name type="scientific">Nakamurella flavida</name>
    <dbReference type="NCBI Taxonomy" id="363630"/>
    <lineage>
        <taxon>Bacteria</taxon>
        <taxon>Bacillati</taxon>
        <taxon>Actinomycetota</taxon>
        <taxon>Actinomycetes</taxon>
        <taxon>Nakamurellales</taxon>
        <taxon>Nakamurellaceae</taxon>
        <taxon>Nakamurella</taxon>
    </lineage>
</organism>
<feature type="transmembrane region" description="Helical" evidence="1">
    <location>
        <begin position="40"/>
        <end position="61"/>
    </location>
</feature>
<dbReference type="InterPro" id="IPR029058">
    <property type="entry name" value="AB_hydrolase_fold"/>
</dbReference>
<keyword evidence="3" id="KW-1185">Reference proteome</keyword>
<keyword evidence="1" id="KW-0472">Membrane</keyword>